<evidence type="ECO:0000313" key="1">
    <source>
        <dbReference type="EMBL" id="VYT02092.1"/>
    </source>
</evidence>
<reference evidence="1" key="1">
    <citation type="submission" date="2019-11" db="EMBL/GenBank/DDBJ databases">
        <authorList>
            <person name="Feng L."/>
        </authorList>
    </citation>
    <scope>NUCLEOTIDE SEQUENCE</scope>
    <source>
        <strain evidence="1">AodontolyticusLFYP35</strain>
    </source>
</reference>
<evidence type="ECO:0008006" key="2">
    <source>
        <dbReference type="Google" id="ProtNLM"/>
    </source>
</evidence>
<protein>
    <recommendedName>
        <fullName evidence="2">Phage gp6-like head-tail connector protein</fullName>
    </recommendedName>
</protein>
<dbReference type="EMBL" id="CACRSM010000002">
    <property type="protein sequence ID" value="VYT02092.1"/>
    <property type="molecule type" value="Genomic_DNA"/>
</dbReference>
<organism evidence="1">
    <name type="scientific">Schaalia odontolytica</name>
    <dbReference type="NCBI Taxonomy" id="1660"/>
    <lineage>
        <taxon>Bacteria</taxon>
        <taxon>Bacillati</taxon>
        <taxon>Actinomycetota</taxon>
        <taxon>Actinomycetes</taxon>
        <taxon>Actinomycetales</taxon>
        <taxon>Actinomycetaceae</taxon>
        <taxon>Schaalia</taxon>
    </lineage>
</organism>
<dbReference type="AlphaFoldDB" id="A0A6N2TC02"/>
<gene>
    <name evidence="1" type="ORF">AOLFYP35_01241</name>
</gene>
<name>A0A6N2TC02_9ACTO</name>
<sequence length="110" mass="11694">MNADTVAQRLQPFIGLGAGQEPKTAFVNECATEAVDIIEHYTLGTRGIPESVLIRAAIEVAADLYHRRTARNGIAGFEDSELGAAPMRINRDPLAAARPILAPFLGPAIA</sequence>
<proteinExistence type="predicted"/>
<accession>A0A6N2TC02</accession>